<proteinExistence type="predicted"/>
<feature type="compositionally biased region" description="Polar residues" evidence="1">
    <location>
        <begin position="167"/>
        <end position="187"/>
    </location>
</feature>
<feature type="compositionally biased region" description="Polar residues" evidence="1">
    <location>
        <begin position="79"/>
        <end position="101"/>
    </location>
</feature>
<gene>
    <name evidence="2" type="ORF">C8F04DRAFT_1196588</name>
</gene>
<evidence type="ECO:0000313" key="3">
    <source>
        <dbReference type="Proteomes" id="UP001218188"/>
    </source>
</evidence>
<feature type="region of interest" description="Disordered" evidence="1">
    <location>
        <begin position="167"/>
        <end position="191"/>
    </location>
</feature>
<reference evidence="2" key="1">
    <citation type="submission" date="2023-03" db="EMBL/GenBank/DDBJ databases">
        <title>Massive genome expansion in bonnet fungi (Mycena s.s.) driven by repeated elements and novel gene families across ecological guilds.</title>
        <authorList>
            <consortium name="Lawrence Berkeley National Laboratory"/>
            <person name="Harder C.B."/>
            <person name="Miyauchi S."/>
            <person name="Viragh M."/>
            <person name="Kuo A."/>
            <person name="Thoen E."/>
            <person name="Andreopoulos B."/>
            <person name="Lu D."/>
            <person name="Skrede I."/>
            <person name="Drula E."/>
            <person name="Henrissat B."/>
            <person name="Morin E."/>
            <person name="Kohler A."/>
            <person name="Barry K."/>
            <person name="LaButti K."/>
            <person name="Morin E."/>
            <person name="Salamov A."/>
            <person name="Lipzen A."/>
            <person name="Mereny Z."/>
            <person name="Hegedus B."/>
            <person name="Baldrian P."/>
            <person name="Stursova M."/>
            <person name="Weitz H."/>
            <person name="Taylor A."/>
            <person name="Grigoriev I.V."/>
            <person name="Nagy L.G."/>
            <person name="Martin F."/>
            <person name="Kauserud H."/>
        </authorList>
    </citation>
    <scope>NUCLEOTIDE SEQUENCE</scope>
    <source>
        <strain evidence="2">CBHHK200</strain>
    </source>
</reference>
<evidence type="ECO:0000256" key="1">
    <source>
        <dbReference type="SAM" id="MobiDB-lite"/>
    </source>
</evidence>
<protein>
    <submittedName>
        <fullName evidence="2">Uncharacterized protein</fullName>
    </submittedName>
</protein>
<keyword evidence="3" id="KW-1185">Reference proteome</keyword>
<sequence length="262" mass="28931">MTPAEAANKNPAGPRPATVISYATASSKMVYGLPPREQQLLLAKYRSLWRKNAEPWVSSLDYDLCCHYYKNVHATEAQNRPTRMAKTSSESLMATASSPPTTRCRPWSQLPRTPPQNKARSNRLRPRPFEHRFRPPPPKPSTGGPRWGLAGDRENVDVDAAFVRVSSESTDGVNPSNLPLSTGNPLSPGNLVPPMDGVGIETAWSRRYDWAKTGAPLDGPVGKEPSVDTHPLRIISLQAYAFVDHEGHIVIKKRKTLLIPLN</sequence>
<dbReference type="AlphaFoldDB" id="A0AAD6S7D7"/>
<dbReference type="Proteomes" id="UP001218188">
    <property type="component" value="Unassembled WGS sequence"/>
</dbReference>
<name>A0AAD6S7D7_9AGAR</name>
<dbReference type="EMBL" id="JARJCM010000261">
    <property type="protein sequence ID" value="KAJ7020487.1"/>
    <property type="molecule type" value="Genomic_DNA"/>
</dbReference>
<evidence type="ECO:0000313" key="2">
    <source>
        <dbReference type="EMBL" id="KAJ7020487.1"/>
    </source>
</evidence>
<organism evidence="2 3">
    <name type="scientific">Mycena alexandri</name>
    <dbReference type="NCBI Taxonomy" id="1745969"/>
    <lineage>
        <taxon>Eukaryota</taxon>
        <taxon>Fungi</taxon>
        <taxon>Dikarya</taxon>
        <taxon>Basidiomycota</taxon>
        <taxon>Agaricomycotina</taxon>
        <taxon>Agaricomycetes</taxon>
        <taxon>Agaricomycetidae</taxon>
        <taxon>Agaricales</taxon>
        <taxon>Marasmiineae</taxon>
        <taxon>Mycenaceae</taxon>
        <taxon>Mycena</taxon>
    </lineage>
</organism>
<accession>A0AAD6S7D7</accession>
<comment type="caution">
    <text evidence="2">The sequence shown here is derived from an EMBL/GenBank/DDBJ whole genome shotgun (WGS) entry which is preliminary data.</text>
</comment>
<feature type="region of interest" description="Disordered" evidence="1">
    <location>
        <begin position="79"/>
        <end position="150"/>
    </location>
</feature>